<protein>
    <submittedName>
        <fullName evidence="1">Chromosome partitioning protein</fullName>
    </submittedName>
</protein>
<dbReference type="InterPro" id="IPR027417">
    <property type="entry name" value="P-loop_NTPase"/>
</dbReference>
<evidence type="ECO:0000313" key="2">
    <source>
        <dbReference type="Proteomes" id="UP001589788"/>
    </source>
</evidence>
<gene>
    <name evidence="1" type="ORF">ACFFRE_13420</name>
</gene>
<feature type="non-terminal residue" evidence="1">
    <location>
        <position position="207"/>
    </location>
</feature>
<dbReference type="SUPFAM" id="SSF52540">
    <property type="entry name" value="P-loop containing nucleoside triphosphate hydrolases"/>
    <property type="match status" value="1"/>
</dbReference>
<keyword evidence="2" id="KW-1185">Reference proteome</keyword>
<dbReference type="Gene3D" id="3.40.50.300">
    <property type="entry name" value="P-loop containing nucleotide triphosphate hydrolases"/>
    <property type="match status" value="1"/>
</dbReference>
<evidence type="ECO:0000313" key="1">
    <source>
        <dbReference type="EMBL" id="MFC0083129.1"/>
    </source>
</evidence>
<accession>A0ABV6CA21</accession>
<reference evidence="1 2" key="1">
    <citation type="submission" date="2024-09" db="EMBL/GenBank/DDBJ databases">
        <authorList>
            <person name="Sun Q."/>
            <person name="Mori K."/>
        </authorList>
    </citation>
    <scope>NUCLEOTIDE SEQUENCE [LARGE SCALE GENOMIC DNA]</scope>
    <source>
        <strain evidence="1 2">JCM 15389</strain>
    </source>
</reference>
<dbReference type="Proteomes" id="UP001589788">
    <property type="component" value="Unassembled WGS sequence"/>
</dbReference>
<comment type="caution">
    <text evidence="1">The sequence shown here is derived from an EMBL/GenBank/DDBJ whole genome shotgun (WGS) entry which is preliminary data.</text>
</comment>
<proteinExistence type="predicted"/>
<organism evidence="1 2">
    <name type="scientific">Aciditerrimonas ferrireducens</name>
    <dbReference type="NCBI Taxonomy" id="667306"/>
    <lineage>
        <taxon>Bacteria</taxon>
        <taxon>Bacillati</taxon>
        <taxon>Actinomycetota</taxon>
        <taxon>Acidimicrobiia</taxon>
        <taxon>Acidimicrobiales</taxon>
        <taxon>Acidimicrobiaceae</taxon>
        <taxon>Aciditerrimonas</taxon>
    </lineage>
</organism>
<name>A0ABV6CA21_9ACTN</name>
<sequence length="207" mass="21173">MTLVAAVSLKGAPGVTTLAIALGAVWPGPVAPVVVELDPSGADLPARFALEPAPGLTTYAVAARQRGQAVGFDDHLQRLPGGLSVCCGLPWPAAARALASEVAAWIPAWRRVADPVVVDGDRLEADSPAQTSLLGAADTVVVVSSAERGHLALVAEALAQGGLPEDRLVVVVRDGRGARSETRALRCPVRGLPEDPRAAALLRGEAV</sequence>
<dbReference type="RefSeq" id="WP_377790872.1">
    <property type="nucleotide sequence ID" value="NZ_JBHLYQ010000274.1"/>
</dbReference>
<dbReference type="EMBL" id="JBHLYQ010000274">
    <property type="protein sequence ID" value="MFC0083129.1"/>
    <property type="molecule type" value="Genomic_DNA"/>
</dbReference>